<feature type="domain" description="FAE" evidence="9">
    <location>
        <begin position="64"/>
        <end position="348"/>
    </location>
</feature>
<evidence type="ECO:0000256" key="8">
    <source>
        <dbReference type="SAM" id="Phobius"/>
    </source>
</evidence>
<dbReference type="InterPro" id="IPR013601">
    <property type="entry name" value="FAE1_typ3_polyketide_synth"/>
</dbReference>
<dbReference type="EMBL" id="JBJKBG010000006">
    <property type="protein sequence ID" value="KAL3735472.1"/>
    <property type="molecule type" value="Genomic_DNA"/>
</dbReference>
<keyword evidence="8" id="KW-1133">Transmembrane helix</keyword>
<accession>A0ABD3KCT3</accession>
<gene>
    <name evidence="11" type="ORF">ACJRO7_024577</name>
</gene>
<evidence type="ECO:0000256" key="7">
    <source>
        <dbReference type="PIRSR" id="PIRSR036417-1"/>
    </source>
</evidence>
<dbReference type="InterPro" id="IPR016039">
    <property type="entry name" value="Thiolase-like"/>
</dbReference>
<evidence type="ECO:0000256" key="4">
    <source>
        <dbReference type="ARBA" id="ARBA00023315"/>
    </source>
</evidence>
<reference evidence="11 12" key="1">
    <citation type="submission" date="2024-11" db="EMBL/GenBank/DDBJ databases">
        <title>Chromosome-level genome assembly of Eucalyptus globulus Labill. provides insights into its genome evolution.</title>
        <authorList>
            <person name="Li X."/>
        </authorList>
    </citation>
    <scope>NUCLEOTIDE SEQUENCE [LARGE SCALE GENOMIC DNA]</scope>
    <source>
        <strain evidence="11">CL2024</strain>
        <tissue evidence="11">Fresh tender leaves</tissue>
    </source>
</reference>
<comment type="caution">
    <text evidence="11">The sequence shown here is derived from an EMBL/GenBank/DDBJ whole genome shotgun (WGS) entry which is preliminary data.</text>
</comment>
<organism evidence="11 12">
    <name type="scientific">Eucalyptus globulus</name>
    <name type="common">Tasmanian blue gum</name>
    <dbReference type="NCBI Taxonomy" id="34317"/>
    <lineage>
        <taxon>Eukaryota</taxon>
        <taxon>Viridiplantae</taxon>
        <taxon>Streptophyta</taxon>
        <taxon>Embryophyta</taxon>
        <taxon>Tracheophyta</taxon>
        <taxon>Spermatophyta</taxon>
        <taxon>Magnoliopsida</taxon>
        <taxon>eudicotyledons</taxon>
        <taxon>Gunneridae</taxon>
        <taxon>Pentapetalae</taxon>
        <taxon>rosids</taxon>
        <taxon>malvids</taxon>
        <taxon>Myrtales</taxon>
        <taxon>Myrtaceae</taxon>
        <taxon>Myrtoideae</taxon>
        <taxon>Eucalypteae</taxon>
        <taxon>Eucalyptus</taxon>
    </lineage>
</organism>
<dbReference type="InterPro" id="IPR013747">
    <property type="entry name" value="ACP_syn_III_C"/>
</dbReference>
<comment type="catalytic activity">
    <reaction evidence="5">
        <text>a very-long-chain acyl-CoA + malonyl-CoA + H(+) = a very-long-chain 3-oxoacyl-CoA + CO2 + CoA</text>
        <dbReference type="Rhea" id="RHEA:32727"/>
        <dbReference type="ChEBI" id="CHEBI:15378"/>
        <dbReference type="ChEBI" id="CHEBI:16526"/>
        <dbReference type="ChEBI" id="CHEBI:57287"/>
        <dbReference type="ChEBI" id="CHEBI:57384"/>
        <dbReference type="ChEBI" id="CHEBI:90725"/>
        <dbReference type="ChEBI" id="CHEBI:90736"/>
        <dbReference type="EC" id="2.3.1.199"/>
    </reaction>
</comment>
<dbReference type="PROSITE" id="PS51257">
    <property type="entry name" value="PROKAR_LIPOPROTEIN"/>
    <property type="match status" value="1"/>
</dbReference>
<comment type="similarity">
    <text evidence="2 6">Belongs to the thiolase-like superfamily. Chalcone/stilbene synthases family.</text>
</comment>
<evidence type="ECO:0000313" key="11">
    <source>
        <dbReference type="EMBL" id="KAL3735472.1"/>
    </source>
</evidence>
<evidence type="ECO:0000259" key="9">
    <source>
        <dbReference type="Pfam" id="PF08392"/>
    </source>
</evidence>
<keyword evidence="8" id="KW-0472">Membrane</keyword>
<dbReference type="GO" id="GO:0009922">
    <property type="term" value="F:fatty acid elongase activity"/>
    <property type="evidence" value="ECO:0007669"/>
    <property type="project" value="UniProtKB-EC"/>
</dbReference>
<evidence type="ECO:0000256" key="5">
    <source>
        <dbReference type="ARBA" id="ARBA00047375"/>
    </source>
</evidence>
<dbReference type="EC" id="2.3.1.-" evidence="6"/>
<dbReference type="Pfam" id="PF08392">
    <property type="entry name" value="FAE1_CUT1_RppA"/>
    <property type="match status" value="1"/>
</dbReference>
<evidence type="ECO:0000256" key="6">
    <source>
        <dbReference type="PIRNR" id="PIRNR036417"/>
    </source>
</evidence>
<sequence length="498" mass="54878">MKLIKRIFQILQITSAACLFIISAFLLLPRIPTLSPSPLSSFVPFACIGIGIGIGIVVLRRCYSRPAPVFLVDYSCFKPGSGRKCTYGVSESFVRRSQRFSPESEDFMRKIYLKSGLGDETYGPPFMFRADYEEARLESAVQEAREGIFSAVDSLLAKTAVHPRAIDVLVVTCGSFSPTPSLSSLIVNRYKLRPDVKAYDLSGMGCSSGVLSIDLAAKILRQSGNVHYALVVITENISLNWYFGDNRSMLVTNCIFRVGCAAVLLNNEAARRPAAKFELVRSLRTHHGADDRAYRAAFQEEDEKGNTGVALTKDLIRAAATSLREHIKILAPRVLPLSQLVSYACSALVSALSRGDVKPAVPDFTTCFEHICIHAGGKAVIEQVGRVLRLSDEATEPARMSLHRFGNTSSSLVFYELAYFEAKRRIERGDRVWMLAFGTGFKVGSLVWRSLRSSREQEEEDNPWNDCIHRAHFGSPGGGSASSVTRRVLPLMRTCGGP</sequence>
<comment type="pathway">
    <text evidence="1 6">Lipid metabolism; fatty acid biosynthesis.</text>
</comment>
<feature type="active site" evidence="7">
    <location>
        <position position="407"/>
    </location>
</feature>
<evidence type="ECO:0000256" key="1">
    <source>
        <dbReference type="ARBA" id="ARBA00005194"/>
    </source>
</evidence>
<feature type="active site" evidence="7">
    <location>
        <position position="374"/>
    </location>
</feature>
<feature type="transmembrane region" description="Helical" evidence="8">
    <location>
        <begin position="7"/>
        <end position="27"/>
    </location>
</feature>
<dbReference type="InterPro" id="IPR012392">
    <property type="entry name" value="3-ktacl-CoA_syn"/>
</dbReference>
<dbReference type="CDD" id="cd00831">
    <property type="entry name" value="CHS_like"/>
    <property type="match status" value="1"/>
</dbReference>
<feature type="transmembrane region" description="Helical" evidence="8">
    <location>
        <begin position="39"/>
        <end position="59"/>
    </location>
</feature>
<keyword evidence="8" id="KW-0812">Transmembrane</keyword>
<protein>
    <recommendedName>
        <fullName evidence="6">3-ketoacyl-CoA synthase</fullName>
        <ecNumber evidence="6">2.3.1.-</ecNumber>
    </recommendedName>
</protein>
<proteinExistence type="inferred from homology"/>
<evidence type="ECO:0000256" key="2">
    <source>
        <dbReference type="ARBA" id="ARBA00005531"/>
    </source>
</evidence>
<evidence type="ECO:0000259" key="10">
    <source>
        <dbReference type="Pfam" id="PF08541"/>
    </source>
</evidence>
<name>A0ABD3KCT3_EUCGL</name>
<dbReference type="Pfam" id="PF08541">
    <property type="entry name" value="ACP_syn_III_C"/>
    <property type="match status" value="1"/>
</dbReference>
<feature type="active site" evidence="7">
    <location>
        <position position="370"/>
    </location>
</feature>
<dbReference type="PIRSF" id="PIRSF036417">
    <property type="entry name" value="3-ktacl-CoA_syn"/>
    <property type="match status" value="1"/>
</dbReference>
<keyword evidence="3 6" id="KW-0808">Transferase</keyword>
<dbReference type="Proteomes" id="UP001634007">
    <property type="component" value="Unassembled WGS sequence"/>
</dbReference>
<evidence type="ECO:0000313" key="12">
    <source>
        <dbReference type="Proteomes" id="UP001634007"/>
    </source>
</evidence>
<feature type="active site" evidence="7">
    <location>
        <position position="286"/>
    </location>
</feature>
<dbReference type="PANTHER" id="PTHR31561">
    <property type="entry name" value="3-KETOACYL-COA SYNTHASE"/>
    <property type="match status" value="1"/>
</dbReference>
<dbReference type="SUPFAM" id="SSF53901">
    <property type="entry name" value="Thiolase-like"/>
    <property type="match status" value="2"/>
</dbReference>
<feature type="active site" evidence="7">
    <location>
        <position position="403"/>
    </location>
</feature>
<dbReference type="Gene3D" id="3.40.47.10">
    <property type="match status" value="1"/>
</dbReference>
<keyword evidence="4 6" id="KW-0012">Acyltransferase</keyword>
<dbReference type="AlphaFoldDB" id="A0ABD3KCT3"/>
<feature type="domain" description="Beta-ketoacyl-[acyl-carrier-protein] synthase III C-terminal" evidence="10">
    <location>
        <begin position="370"/>
        <end position="449"/>
    </location>
</feature>
<evidence type="ECO:0000256" key="3">
    <source>
        <dbReference type="ARBA" id="ARBA00022679"/>
    </source>
</evidence>
<keyword evidence="12" id="KW-1185">Reference proteome</keyword>
<feature type="active site" evidence="7">
    <location>
        <position position="206"/>
    </location>
</feature>